<dbReference type="PANTHER" id="PTHR43172">
    <property type="entry name" value="ADENYLOSUCCINATE LYASE"/>
    <property type="match status" value="1"/>
</dbReference>
<evidence type="ECO:0000256" key="12">
    <source>
        <dbReference type="RuleBase" id="RU361172"/>
    </source>
</evidence>
<organism evidence="14">
    <name type="scientific">uncultured Desulfobacteraceae bacterium</name>
    <dbReference type="NCBI Taxonomy" id="218296"/>
    <lineage>
        <taxon>Bacteria</taxon>
        <taxon>Pseudomonadati</taxon>
        <taxon>Thermodesulfobacteriota</taxon>
        <taxon>Desulfobacteria</taxon>
        <taxon>Desulfobacterales</taxon>
        <taxon>Desulfobacteraceae</taxon>
        <taxon>environmental samples</taxon>
    </lineage>
</organism>
<evidence type="ECO:0000256" key="11">
    <source>
        <dbReference type="NCBIfam" id="TIGR00928"/>
    </source>
</evidence>
<dbReference type="FunFam" id="1.10.40.30:FF:000007">
    <property type="entry name" value="Adenylosuccinate lyase"/>
    <property type="match status" value="1"/>
</dbReference>
<accession>A0A484HL00</accession>
<dbReference type="Pfam" id="PF10397">
    <property type="entry name" value="ADSL_C"/>
    <property type="match status" value="1"/>
</dbReference>
<dbReference type="PRINTS" id="PR00149">
    <property type="entry name" value="FUMRATELYASE"/>
</dbReference>
<dbReference type="CDD" id="cd01360">
    <property type="entry name" value="Adenylsuccinate_lyase_1"/>
    <property type="match status" value="1"/>
</dbReference>
<protein>
    <recommendedName>
        <fullName evidence="5 11">Adenylosuccinate lyase</fullName>
        <shortName evidence="12">ASL</shortName>
        <ecNumber evidence="4 11">4.3.2.2</ecNumber>
    </recommendedName>
    <alternativeName>
        <fullName evidence="9 12">Adenylosuccinase</fullName>
    </alternativeName>
</protein>
<dbReference type="InterPro" id="IPR024083">
    <property type="entry name" value="Fumarase/histidase_N"/>
</dbReference>
<evidence type="ECO:0000256" key="6">
    <source>
        <dbReference type="ARBA" id="ARBA00022755"/>
    </source>
</evidence>
<dbReference type="AlphaFoldDB" id="A0A484HL00"/>
<dbReference type="PANTHER" id="PTHR43172:SF1">
    <property type="entry name" value="ADENYLOSUCCINATE LYASE"/>
    <property type="match status" value="1"/>
</dbReference>
<evidence type="ECO:0000256" key="4">
    <source>
        <dbReference type="ARBA" id="ARBA00012339"/>
    </source>
</evidence>
<dbReference type="InterPro" id="IPR000362">
    <property type="entry name" value="Fumarate_lyase_fam"/>
</dbReference>
<dbReference type="UniPathway" id="UPA00074">
    <property type="reaction ID" value="UER00132"/>
</dbReference>
<dbReference type="FunFam" id="1.10.275.10:FF:000006">
    <property type="entry name" value="Adenylosuccinate lyase"/>
    <property type="match status" value="1"/>
</dbReference>
<gene>
    <name evidence="14" type="primary">purB</name>
    <name evidence="14" type="ORF">EPICR_60083</name>
</gene>
<keyword evidence="6 12" id="KW-0658">Purine biosynthesis</keyword>
<dbReference type="InterPro" id="IPR022761">
    <property type="entry name" value="Fumarate_lyase_N"/>
</dbReference>
<dbReference type="InterPro" id="IPR019468">
    <property type="entry name" value="AdenyloSucc_lyase_C"/>
</dbReference>
<evidence type="ECO:0000256" key="2">
    <source>
        <dbReference type="ARBA" id="ARBA00004734"/>
    </source>
</evidence>
<comment type="catalytic activity">
    <reaction evidence="8">
        <text>(2S)-2-[5-amino-1-(5-phospho-beta-D-ribosyl)imidazole-4-carboxamido]succinate = 5-amino-1-(5-phospho-beta-D-ribosyl)imidazole-4-carboxamide + fumarate</text>
        <dbReference type="Rhea" id="RHEA:23920"/>
        <dbReference type="ChEBI" id="CHEBI:29806"/>
        <dbReference type="ChEBI" id="CHEBI:58443"/>
        <dbReference type="ChEBI" id="CHEBI:58475"/>
        <dbReference type="EC" id="4.3.2.2"/>
    </reaction>
    <physiologicalReaction direction="left-to-right" evidence="8">
        <dbReference type="Rhea" id="RHEA:23921"/>
    </physiologicalReaction>
</comment>
<dbReference type="GO" id="GO:0004018">
    <property type="term" value="F:N6-(1,2-dicarboxyethyl)AMP AMP-lyase (fumarate-forming) activity"/>
    <property type="evidence" value="ECO:0007669"/>
    <property type="project" value="UniProtKB-UniRule"/>
</dbReference>
<dbReference type="FunFam" id="1.20.200.10:FF:000008">
    <property type="entry name" value="Adenylosuccinate lyase"/>
    <property type="match status" value="1"/>
</dbReference>
<dbReference type="GO" id="GO:0006189">
    <property type="term" value="P:'de novo' IMP biosynthetic process"/>
    <property type="evidence" value="ECO:0007669"/>
    <property type="project" value="UniProtKB-UniPathway"/>
</dbReference>
<evidence type="ECO:0000256" key="3">
    <source>
        <dbReference type="ARBA" id="ARBA00008273"/>
    </source>
</evidence>
<sequence length="439" mass="49219">MIDRYSREKMKSLWTDENKYRTWLKVEILACEAMAELGHIPAKALDVIRKKADFSVERIEAIEAETKHDVIAFLTAVAERVGPESRYIHMGLTSSDILDTSLAFLMKQAGEDILDGCRDLMAVIRDKAFEHKDTVMAGRSHGVHAEPITFGLKLAVWHDEMRRSHNRFSRAVEGISVGQISGAVGTFASVSPRVEAHVCEKLGLSPAPASTQVIQRDRHAAYFTSLAIMAATIEKMAVEIRHLQRTEVLEAEERFAKGQKGSSAMPHKRNPIASENLSGLSRIIRSNAMAAIENIPLWHERDISHSSVERIIAPDSTILMDYMLARMTGVIRNLAVYPERMKENLNRLKGLMFSQQVLLSLVDAGASREEAYKLVQTQAMRAWEENADFKALLLNDKAILDFLGAEGIEALFDPGRHLTHIDFIFDRVFSEHGEKTDAD</sequence>
<dbReference type="SMART" id="SM00998">
    <property type="entry name" value="ADSL_C"/>
    <property type="match status" value="1"/>
</dbReference>
<dbReference type="PRINTS" id="PR00145">
    <property type="entry name" value="ARGSUCLYASE"/>
</dbReference>
<reference evidence="14" key="1">
    <citation type="submission" date="2019-01" db="EMBL/GenBank/DDBJ databases">
        <authorList>
            <consortium name="Genoscope - CEA"/>
            <person name="William W."/>
        </authorList>
    </citation>
    <scope>NUCLEOTIDE SEQUENCE</scope>
    <source>
        <strain evidence="14">CR-1</strain>
    </source>
</reference>
<dbReference type="Gene3D" id="1.10.40.30">
    <property type="entry name" value="Fumarase/aspartase (C-terminal domain)"/>
    <property type="match status" value="1"/>
</dbReference>
<dbReference type="InterPro" id="IPR020557">
    <property type="entry name" value="Fumarate_lyase_CS"/>
</dbReference>
<evidence type="ECO:0000259" key="13">
    <source>
        <dbReference type="SMART" id="SM00998"/>
    </source>
</evidence>
<name>A0A484HL00_9BACT</name>
<dbReference type="EMBL" id="CAACVI010000049">
    <property type="protein sequence ID" value="VEN75096.1"/>
    <property type="molecule type" value="Genomic_DNA"/>
</dbReference>
<dbReference type="InterPro" id="IPR008948">
    <property type="entry name" value="L-Aspartase-like"/>
</dbReference>
<dbReference type="InterPro" id="IPR004769">
    <property type="entry name" value="Pur_lyase"/>
</dbReference>
<comment type="pathway">
    <text evidence="2 12">Purine metabolism; AMP biosynthesis via de novo pathway; AMP from IMP: step 2/2.</text>
</comment>
<dbReference type="Gene3D" id="1.20.200.10">
    <property type="entry name" value="Fumarase/aspartase (Central domain)"/>
    <property type="match status" value="1"/>
</dbReference>
<feature type="domain" description="Adenylosuccinate lyase C-terminal" evidence="13">
    <location>
        <begin position="349"/>
        <end position="429"/>
    </location>
</feature>
<evidence type="ECO:0000256" key="1">
    <source>
        <dbReference type="ARBA" id="ARBA00004706"/>
    </source>
</evidence>
<proteinExistence type="inferred from homology"/>
<evidence type="ECO:0000256" key="8">
    <source>
        <dbReference type="ARBA" id="ARBA00024477"/>
    </source>
</evidence>
<dbReference type="GO" id="GO:0005829">
    <property type="term" value="C:cytosol"/>
    <property type="evidence" value="ECO:0007669"/>
    <property type="project" value="TreeGrafter"/>
</dbReference>
<dbReference type="EC" id="4.3.2.2" evidence="4 11"/>
<dbReference type="GO" id="GO:0070626">
    <property type="term" value="F:(S)-2-(5-amino-1-(5-phospho-D-ribosyl)imidazole-4-carboxamido) succinate lyase (fumarate-forming) activity"/>
    <property type="evidence" value="ECO:0007669"/>
    <property type="project" value="TreeGrafter"/>
</dbReference>
<dbReference type="Pfam" id="PF00206">
    <property type="entry name" value="Lyase_1"/>
    <property type="match status" value="1"/>
</dbReference>
<evidence type="ECO:0000256" key="10">
    <source>
        <dbReference type="ARBA" id="ARBA00049115"/>
    </source>
</evidence>
<dbReference type="NCBIfam" id="TIGR00928">
    <property type="entry name" value="purB"/>
    <property type="match status" value="1"/>
</dbReference>
<keyword evidence="7 12" id="KW-0456">Lyase</keyword>
<dbReference type="SUPFAM" id="SSF48557">
    <property type="entry name" value="L-aspartase-like"/>
    <property type="match status" value="1"/>
</dbReference>
<evidence type="ECO:0000256" key="5">
    <source>
        <dbReference type="ARBA" id="ARBA00017058"/>
    </source>
</evidence>
<evidence type="ECO:0000256" key="9">
    <source>
        <dbReference type="ARBA" id="ARBA00030717"/>
    </source>
</evidence>
<evidence type="ECO:0000313" key="14">
    <source>
        <dbReference type="EMBL" id="VEN75096.1"/>
    </source>
</evidence>
<comment type="similarity">
    <text evidence="3 12">Belongs to the lyase 1 family. Adenylosuccinate lyase subfamily.</text>
</comment>
<dbReference type="Gene3D" id="1.10.275.10">
    <property type="entry name" value="Fumarase/aspartase (N-terminal domain)"/>
    <property type="match status" value="1"/>
</dbReference>
<dbReference type="GO" id="GO:0044208">
    <property type="term" value="P:'de novo' AMP biosynthetic process"/>
    <property type="evidence" value="ECO:0007669"/>
    <property type="project" value="UniProtKB-UniPathway"/>
</dbReference>
<comment type="pathway">
    <text evidence="1 12">Purine metabolism; IMP biosynthesis via de novo pathway; 5-amino-1-(5-phospho-D-ribosyl)imidazole-4-carboxamide from 5-amino-1-(5-phospho-D-ribosyl)imidazole-4-carboxylate: step 2/2.</text>
</comment>
<dbReference type="PROSITE" id="PS00163">
    <property type="entry name" value="FUMARATE_LYASES"/>
    <property type="match status" value="1"/>
</dbReference>
<dbReference type="UniPathway" id="UPA00075">
    <property type="reaction ID" value="UER00336"/>
</dbReference>
<comment type="catalytic activity">
    <reaction evidence="10">
        <text>N(6)-(1,2-dicarboxyethyl)-AMP = fumarate + AMP</text>
        <dbReference type="Rhea" id="RHEA:16853"/>
        <dbReference type="ChEBI" id="CHEBI:29806"/>
        <dbReference type="ChEBI" id="CHEBI:57567"/>
        <dbReference type="ChEBI" id="CHEBI:456215"/>
        <dbReference type="EC" id="4.3.2.2"/>
    </reaction>
    <physiologicalReaction direction="left-to-right" evidence="10">
        <dbReference type="Rhea" id="RHEA:16854"/>
    </physiologicalReaction>
</comment>
<evidence type="ECO:0000256" key="7">
    <source>
        <dbReference type="ARBA" id="ARBA00023239"/>
    </source>
</evidence>